<name>A0A177AR63_9BILA</name>
<accession>A0A177AR63</accession>
<organism evidence="1 2">
    <name type="scientific">Intoshia linei</name>
    <dbReference type="NCBI Taxonomy" id="1819745"/>
    <lineage>
        <taxon>Eukaryota</taxon>
        <taxon>Metazoa</taxon>
        <taxon>Spiralia</taxon>
        <taxon>Lophotrochozoa</taxon>
        <taxon>Mesozoa</taxon>
        <taxon>Orthonectida</taxon>
        <taxon>Rhopaluridae</taxon>
        <taxon>Intoshia</taxon>
    </lineage>
</organism>
<gene>
    <name evidence="1" type="ORF">A3Q56_08431</name>
</gene>
<dbReference type="AlphaFoldDB" id="A0A177AR63"/>
<comment type="caution">
    <text evidence="1">The sequence shown here is derived from an EMBL/GenBank/DDBJ whole genome shotgun (WGS) entry which is preliminary data.</text>
</comment>
<proteinExistence type="predicted"/>
<sequence>MIINKDVLKRPYISSTSKLVIHLKISIKQAKN</sequence>
<feature type="non-terminal residue" evidence="1">
    <location>
        <position position="32"/>
    </location>
</feature>
<evidence type="ECO:0000313" key="2">
    <source>
        <dbReference type="Proteomes" id="UP000078046"/>
    </source>
</evidence>
<dbReference type="Proteomes" id="UP000078046">
    <property type="component" value="Unassembled WGS sequence"/>
</dbReference>
<protein>
    <submittedName>
        <fullName evidence="1">Uncharacterized protein</fullName>
    </submittedName>
</protein>
<evidence type="ECO:0000313" key="1">
    <source>
        <dbReference type="EMBL" id="OAF63863.1"/>
    </source>
</evidence>
<keyword evidence="2" id="KW-1185">Reference proteome</keyword>
<reference evidence="1 2" key="1">
    <citation type="submission" date="2016-04" db="EMBL/GenBank/DDBJ databases">
        <title>The genome of Intoshia linei affirms orthonectids as highly simplified spiralians.</title>
        <authorList>
            <person name="Mikhailov K.V."/>
            <person name="Slusarev G.S."/>
            <person name="Nikitin M.A."/>
            <person name="Logacheva M.D."/>
            <person name="Penin A."/>
            <person name="Aleoshin V."/>
            <person name="Panchin Y.V."/>
        </authorList>
    </citation>
    <scope>NUCLEOTIDE SEQUENCE [LARGE SCALE GENOMIC DNA]</scope>
    <source>
        <strain evidence="1">Intl2013</strain>
        <tissue evidence="1">Whole animal</tissue>
    </source>
</reference>
<dbReference type="EMBL" id="LWCA01002443">
    <property type="protein sequence ID" value="OAF63863.1"/>
    <property type="molecule type" value="Genomic_DNA"/>
</dbReference>